<dbReference type="RefSeq" id="WP_255904400.1">
    <property type="nucleotide sequence ID" value="NZ_JAFMZO010000004.1"/>
</dbReference>
<name>A0ABW4ZR08_9SPHI</name>
<keyword evidence="2" id="KW-1133">Transmembrane helix</keyword>
<feature type="compositionally biased region" description="Basic and acidic residues" evidence="1">
    <location>
        <begin position="140"/>
        <end position="160"/>
    </location>
</feature>
<sequence>MKSGKYSELLDKFYAGTASAEEISLLQSEALVDEQDILYAEMLKEERGQKMDWEFEDFMKGIPSDKVKTFPARRVWMKRILAAAAMLAIIGAAYILWPLPQTDKMANVPPSNKTAEPNKELRATAVLPADEIEDASPATEKVKTASKKNRDAVVNTDKKRPVQKSIRQADTTGVSNNSNSPEYLVIVNGQPITDEADAIAITRESLGMISQNLTLTVDELKPIREIKIKL</sequence>
<keyword evidence="2" id="KW-0812">Transmembrane</keyword>
<dbReference type="EMBL" id="JBHUHZ010000003">
    <property type="protein sequence ID" value="MFD2164185.1"/>
    <property type="molecule type" value="Genomic_DNA"/>
</dbReference>
<protein>
    <submittedName>
        <fullName evidence="3">Uncharacterized protein</fullName>
    </submittedName>
</protein>
<evidence type="ECO:0000256" key="1">
    <source>
        <dbReference type="SAM" id="MobiDB-lite"/>
    </source>
</evidence>
<organism evidence="3 4">
    <name type="scientific">Paradesertivirga mongoliensis</name>
    <dbReference type="NCBI Taxonomy" id="2100740"/>
    <lineage>
        <taxon>Bacteria</taxon>
        <taxon>Pseudomonadati</taxon>
        <taxon>Bacteroidota</taxon>
        <taxon>Sphingobacteriia</taxon>
        <taxon>Sphingobacteriales</taxon>
        <taxon>Sphingobacteriaceae</taxon>
        <taxon>Paradesertivirga</taxon>
    </lineage>
</organism>
<proteinExistence type="predicted"/>
<feature type="compositionally biased region" description="Polar residues" evidence="1">
    <location>
        <begin position="165"/>
        <end position="179"/>
    </location>
</feature>
<evidence type="ECO:0000313" key="3">
    <source>
        <dbReference type="EMBL" id="MFD2164185.1"/>
    </source>
</evidence>
<dbReference type="Proteomes" id="UP001597387">
    <property type="component" value="Unassembled WGS sequence"/>
</dbReference>
<evidence type="ECO:0000256" key="2">
    <source>
        <dbReference type="SAM" id="Phobius"/>
    </source>
</evidence>
<feature type="region of interest" description="Disordered" evidence="1">
    <location>
        <begin position="133"/>
        <end position="179"/>
    </location>
</feature>
<keyword evidence="2" id="KW-0472">Membrane</keyword>
<comment type="caution">
    <text evidence="3">The sequence shown here is derived from an EMBL/GenBank/DDBJ whole genome shotgun (WGS) entry which is preliminary data.</text>
</comment>
<evidence type="ECO:0000313" key="4">
    <source>
        <dbReference type="Proteomes" id="UP001597387"/>
    </source>
</evidence>
<feature type="transmembrane region" description="Helical" evidence="2">
    <location>
        <begin position="80"/>
        <end position="97"/>
    </location>
</feature>
<reference evidence="4" key="1">
    <citation type="journal article" date="2019" name="Int. J. Syst. Evol. Microbiol.">
        <title>The Global Catalogue of Microorganisms (GCM) 10K type strain sequencing project: providing services to taxonomists for standard genome sequencing and annotation.</title>
        <authorList>
            <consortium name="The Broad Institute Genomics Platform"/>
            <consortium name="The Broad Institute Genome Sequencing Center for Infectious Disease"/>
            <person name="Wu L."/>
            <person name="Ma J."/>
        </authorList>
    </citation>
    <scope>NUCLEOTIDE SEQUENCE [LARGE SCALE GENOMIC DNA]</scope>
    <source>
        <strain evidence="4">KCTC 42217</strain>
    </source>
</reference>
<gene>
    <name evidence="3" type="ORF">ACFSJU_17380</name>
</gene>
<accession>A0ABW4ZR08</accession>
<keyword evidence="4" id="KW-1185">Reference proteome</keyword>